<evidence type="ECO:0000313" key="1">
    <source>
        <dbReference type="EMBL" id="PKU75229.1"/>
    </source>
</evidence>
<dbReference type="AlphaFoldDB" id="A0A2I0WHU3"/>
<dbReference type="Proteomes" id="UP000233837">
    <property type="component" value="Unassembled WGS sequence"/>
</dbReference>
<dbReference type="EMBL" id="KZ502628">
    <property type="protein sequence ID" value="PKU75229.1"/>
    <property type="molecule type" value="Genomic_DNA"/>
</dbReference>
<evidence type="ECO:0000313" key="2">
    <source>
        <dbReference type="Proteomes" id="UP000233837"/>
    </source>
</evidence>
<accession>A0A2I0WHU3</accession>
<keyword evidence="2" id="KW-1185">Reference proteome</keyword>
<sequence length="55" mass="6603">MPFQKSLNRPIISLERGAKVREEGEEKKDRREELLLDHRHWNSIQVTSEFRPTSK</sequence>
<proteinExistence type="predicted"/>
<reference evidence="1 2" key="1">
    <citation type="journal article" date="2016" name="Sci. Rep.">
        <title>The Dendrobium catenatum Lindl. genome sequence provides insights into polysaccharide synthase, floral development and adaptive evolution.</title>
        <authorList>
            <person name="Zhang G.Q."/>
            <person name="Xu Q."/>
            <person name="Bian C."/>
            <person name="Tsai W.C."/>
            <person name="Yeh C.M."/>
            <person name="Liu K.W."/>
            <person name="Yoshida K."/>
            <person name="Zhang L.S."/>
            <person name="Chang S.B."/>
            <person name="Chen F."/>
            <person name="Shi Y."/>
            <person name="Su Y.Y."/>
            <person name="Zhang Y.Q."/>
            <person name="Chen L.J."/>
            <person name="Yin Y."/>
            <person name="Lin M."/>
            <person name="Huang H."/>
            <person name="Deng H."/>
            <person name="Wang Z.W."/>
            <person name="Zhu S.L."/>
            <person name="Zhao X."/>
            <person name="Deng C."/>
            <person name="Niu S.C."/>
            <person name="Huang J."/>
            <person name="Wang M."/>
            <person name="Liu G.H."/>
            <person name="Yang H.J."/>
            <person name="Xiao X.J."/>
            <person name="Hsiao Y.Y."/>
            <person name="Wu W.L."/>
            <person name="Chen Y.Y."/>
            <person name="Mitsuda N."/>
            <person name="Ohme-Takagi M."/>
            <person name="Luo Y.B."/>
            <person name="Van de Peer Y."/>
            <person name="Liu Z.J."/>
        </authorList>
    </citation>
    <scope>NUCLEOTIDE SEQUENCE [LARGE SCALE GENOMIC DNA]</scope>
    <source>
        <tissue evidence="1">The whole plant</tissue>
    </source>
</reference>
<gene>
    <name evidence="1" type="ORF">MA16_Dca015751</name>
</gene>
<organism evidence="1 2">
    <name type="scientific">Dendrobium catenatum</name>
    <dbReference type="NCBI Taxonomy" id="906689"/>
    <lineage>
        <taxon>Eukaryota</taxon>
        <taxon>Viridiplantae</taxon>
        <taxon>Streptophyta</taxon>
        <taxon>Embryophyta</taxon>
        <taxon>Tracheophyta</taxon>
        <taxon>Spermatophyta</taxon>
        <taxon>Magnoliopsida</taxon>
        <taxon>Liliopsida</taxon>
        <taxon>Asparagales</taxon>
        <taxon>Orchidaceae</taxon>
        <taxon>Epidendroideae</taxon>
        <taxon>Malaxideae</taxon>
        <taxon>Dendrobiinae</taxon>
        <taxon>Dendrobium</taxon>
    </lineage>
</organism>
<name>A0A2I0WHU3_9ASPA</name>
<reference evidence="1 2" key="2">
    <citation type="journal article" date="2017" name="Nature">
        <title>The Apostasia genome and the evolution of orchids.</title>
        <authorList>
            <person name="Zhang G.Q."/>
            <person name="Liu K.W."/>
            <person name="Li Z."/>
            <person name="Lohaus R."/>
            <person name="Hsiao Y.Y."/>
            <person name="Niu S.C."/>
            <person name="Wang J.Y."/>
            <person name="Lin Y.C."/>
            <person name="Xu Q."/>
            <person name="Chen L.J."/>
            <person name="Yoshida K."/>
            <person name="Fujiwara S."/>
            <person name="Wang Z.W."/>
            <person name="Zhang Y.Q."/>
            <person name="Mitsuda N."/>
            <person name="Wang M."/>
            <person name="Liu G.H."/>
            <person name="Pecoraro L."/>
            <person name="Huang H.X."/>
            <person name="Xiao X.J."/>
            <person name="Lin M."/>
            <person name="Wu X.Y."/>
            <person name="Wu W.L."/>
            <person name="Chen Y.Y."/>
            <person name="Chang S.B."/>
            <person name="Sakamoto S."/>
            <person name="Ohme-Takagi M."/>
            <person name="Yagi M."/>
            <person name="Zeng S.J."/>
            <person name="Shen C.Y."/>
            <person name="Yeh C.M."/>
            <person name="Luo Y.B."/>
            <person name="Tsai W.C."/>
            <person name="Van de Peer Y."/>
            <person name="Liu Z.J."/>
        </authorList>
    </citation>
    <scope>NUCLEOTIDE SEQUENCE [LARGE SCALE GENOMIC DNA]</scope>
    <source>
        <tissue evidence="1">The whole plant</tissue>
    </source>
</reference>
<protein>
    <submittedName>
        <fullName evidence="1">Uncharacterized protein</fullName>
    </submittedName>
</protein>